<sequence>MPRKLVSIRRVAELRPIAYNSRLQMALVDGWTCAVRTGAFTRDEAVLLCEIDSFVSSTDPRFQHPLHHGATAWSGSRGVHVKSVMVNRSSHISQGLVLKLADFPEVQAAYYNDKEKALDTCFAEMLGVRKWEVAPGEAGTSLGPSPAFFPKTDAERVQNIKTLFTNKYANATFQESVKMDGSSMTVYYVRNDSQFYKSVPALPEGARKADLKNGRVGVSSRKVDLSCADEKKNVFWITALRYGLPWKLHRLGRNIAIQGELVGATMNRNRHGYGKGQHDFFVFAIYDIDKQQYMPPKDVEVRARELGLKHVPVLGYVNIHKIAKSQDDLLKRAEGVGMNGKKREGLVYKNVQDGRWFKAIANNYLLAIGE</sequence>
<comment type="caution">
    <text evidence="1">The sequence shown here is derived from an EMBL/GenBank/DDBJ whole genome shotgun (WGS) entry which is preliminary data.</text>
</comment>
<gene>
    <name evidence="1" type="ORF">F4821DRAFT_210569</name>
</gene>
<dbReference type="Proteomes" id="UP001497680">
    <property type="component" value="Unassembled WGS sequence"/>
</dbReference>
<proteinExistence type="predicted"/>
<reference evidence="1 2" key="1">
    <citation type="journal article" date="2022" name="New Phytol.">
        <title>Ecological generalism drives hyperdiversity of secondary metabolite gene clusters in xylarialean endophytes.</title>
        <authorList>
            <person name="Franco M.E.E."/>
            <person name="Wisecaver J.H."/>
            <person name="Arnold A.E."/>
            <person name="Ju Y.M."/>
            <person name="Slot J.C."/>
            <person name="Ahrendt S."/>
            <person name="Moore L.P."/>
            <person name="Eastman K.E."/>
            <person name="Scott K."/>
            <person name="Konkel Z."/>
            <person name="Mondo S.J."/>
            <person name="Kuo A."/>
            <person name="Hayes R.D."/>
            <person name="Haridas S."/>
            <person name="Andreopoulos B."/>
            <person name="Riley R."/>
            <person name="LaButti K."/>
            <person name="Pangilinan J."/>
            <person name="Lipzen A."/>
            <person name="Amirebrahimi M."/>
            <person name="Yan J."/>
            <person name="Adam C."/>
            <person name="Keymanesh K."/>
            <person name="Ng V."/>
            <person name="Louie K."/>
            <person name="Northen T."/>
            <person name="Drula E."/>
            <person name="Henrissat B."/>
            <person name="Hsieh H.M."/>
            <person name="Youens-Clark K."/>
            <person name="Lutzoni F."/>
            <person name="Miadlikowska J."/>
            <person name="Eastwood D.C."/>
            <person name="Hamelin R.C."/>
            <person name="Grigoriev I.V."/>
            <person name="U'Ren J.M."/>
        </authorList>
    </citation>
    <scope>NUCLEOTIDE SEQUENCE [LARGE SCALE GENOMIC DNA]</scope>
    <source>
        <strain evidence="1 2">ER1909</strain>
    </source>
</reference>
<evidence type="ECO:0000313" key="2">
    <source>
        <dbReference type="Proteomes" id="UP001497680"/>
    </source>
</evidence>
<keyword evidence="2" id="KW-1185">Reference proteome</keyword>
<keyword evidence="1" id="KW-0436">Ligase</keyword>
<accession>A0ACC0DEP6</accession>
<evidence type="ECO:0000313" key="1">
    <source>
        <dbReference type="EMBL" id="KAI6091028.1"/>
    </source>
</evidence>
<organism evidence="1 2">
    <name type="scientific">Hypoxylon rubiginosum</name>
    <dbReference type="NCBI Taxonomy" id="110542"/>
    <lineage>
        <taxon>Eukaryota</taxon>
        <taxon>Fungi</taxon>
        <taxon>Dikarya</taxon>
        <taxon>Ascomycota</taxon>
        <taxon>Pezizomycotina</taxon>
        <taxon>Sordariomycetes</taxon>
        <taxon>Xylariomycetidae</taxon>
        <taxon>Xylariales</taxon>
        <taxon>Hypoxylaceae</taxon>
        <taxon>Hypoxylon</taxon>
    </lineage>
</organism>
<name>A0ACC0DEP6_9PEZI</name>
<protein>
    <submittedName>
        <fullName evidence="1">RNA ligase, DRB0094 family</fullName>
    </submittedName>
</protein>
<dbReference type="EMBL" id="MU394288">
    <property type="protein sequence ID" value="KAI6091028.1"/>
    <property type="molecule type" value="Genomic_DNA"/>
</dbReference>